<dbReference type="Pfam" id="PF00195">
    <property type="entry name" value="Chal_sti_synt_N"/>
    <property type="match status" value="1"/>
</dbReference>
<evidence type="ECO:0000313" key="2">
    <source>
        <dbReference type="EMBL" id="KAF6147934.1"/>
    </source>
</evidence>
<dbReference type="InterPro" id="IPR001099">
    <property type="entry name" value="Chalcone/stilbene_synt_N"/>
</dbReference>
<keyword evidence="3" id="KW-1185">Reference proteome</keyword>
<name>A0A7J7LZF1_9MAGN</name>
<accession>A0A7J7LZF1</accession>
<comment type="caution">
    <text evidence="2">The sequence shown here is derived from an EMBL/GenBank/DDBJ whole genome shotgun (WGS) entry which is preliminary data.</text>
</comment>
<dbReference type="GO" id="GO:0016747">
    <property type="term" value="F:acyltransferase activity, transferring groups other than amino-acyl groups"/>
    <property type="evidence" value="ECO:0007669"/>
    <property type="project" value="InterPro"/>
</dbReference>
<dbReference type="Proteomes" id="UP000541444">
    <property type="component" value="Unassembled WGS sequence"/>
</dbReference>
<dbReference type="AlphaFoldDB" id="A0A7J7LZF1"/>
<dbReference type="EMBL" id="JACGCM010001864">
    <property type="protein sequence ID" value="KAF6147934.1"/>
    <property type="molecule type" value="Genomic_DNA"/>
</dbReference>
<feature type="domain" description="Chalcone/stilbene synthase N-terminal" evidence="1">
    <location>
        <begin position="1"/>
        <end position="86"/>
    </location>
</feature>
<evidence type="ECO:0000313" key="3">
    <source>
        <dbReference type="Proteomes" id="UP000541444"/>
    </source>
</evidence>
<dbReference type="PANTHER" id="PTHR11877">
    <property type="entry name" value="HYDROXYMETHYLGLUTARYL-COA SYNTHASE"/>
    <property type="match status" value="1"/>
</dbReference>
<dbReference type="InterPro" id="IPR011141">
    <property type="entry name" value="Polyketide_synthase_type-III"/>
</dbReference>
<dbReference type="Gene3D" id="3.40.47.10">
    <property type="match status" value="1"/>
</dbReference>
<sequence length="98" mass="11205">MCENSMIKKRYMHIDEKILKENPNMCEYMAPSLDVRQDMVVVEIPRLGKESATKAIKNGGNPNRRSPTSYFVRRRALICPGRTTSLPSSLVYSRLLSD</sequence>
<organism evidence="2 3">
    <name type="scientific">Kingdonia uniflora</name>
    <dbReference type="NCBI Taxonomy" id="39325"/>
    <lineage>
        <taxon>Eukaryota</taxon>
        <taxon>Viridiplantae</taxon>
        <taxon>Streptophyta</taxon>
        <taxon>Embryophyta</taxon>
        <taxon>Tracheophyta</taxon>
        <taxon>Spermatophyta</taxon>
        <taxon>Magnoliopsida</taxon>
        <taxon>Ranunculales</taxon>
        <taxon>Circaeasteraceae</taxon>
        <taxon>Kingdonia</taxon>
    </lineage>
</organism>
<dbReference type="OrthoDB" id="1500228at2759"/>
<reference evidence="2 3" key="1">
    <citation type="journal article" date="2020" name="IScience">
        <title>Genome Sequencing of the Endangered Kingdonia uniflora (Circaeasteraceae, Ranunculales) Reveals Potential Mechanisms of Evolutionary Specialization.</title>
        <authorList>
            <person name="Sun Y."/>
            <person name="Deng T."/>
            <person name="Zhang A."/>
            <person name="Moore M.J."/>
            <person name="Landis J.B."/>
            <person name="Lin N."/>
            <person name="Zhang H."/>
            <person name="Zhang X."/>
            <person name="Huang J."/>
            <person name="Zhang X."/>
            <person name="Sun H."/>
            <person name="Wang H."/>
        </authorList>
    </citation>
    <scope>NUCLEOTIDE SEQUENCE [LARGE SCALE GENOMIC DNA]</scope>
    <source>
        <strain evidence="2">TB1705</strain>
        <tissue evidence="2">Leaf</tissue>
    </source>
</reference>
<dbReference type="SUPFAM" id="SSF53901">
    <property type="entry name" value="Thiolase-like"/>
    <property type="match status" value="1"/>
</dbReference>
<proteinExistence type="predicted"/>
<dbReference type="GO" id="GO:0030639">
    <property type="term" value="P:polyketide biosynthetic process"/>
    <property type="evidence" value="ECO:0007669"/>
    <property type="project" value="TreeGrafter"/>
</dbReference>
<protein>
    <recommendedName>
        <fullName evidence="1">Chalcone/stilbene synthase N-terminal domain-containing protein</fullName>
    </recommendedName>
</protein>
<gene>
    <name evidence="2" type="ORF">GIB67_038077</name>
</gene>
<dbReference type="PANTHER" id="PTHR11877:SF80">
    <property type="entry name" value="CHALCONE SYNTHASE 1"/>
    <property type="match status" value="1"/>
</dbReference>
<evidence type="ECO:0000259" key="1">
    <source>
        <dbReference type="Pfam" id="PF00195"/>
    </source>
</evidence>
<dbReference type="InterPro" id="IPR016039">
    <property type="entry name" value="Thiolase-like"/>
</dbReference>